<sequence>MEEIVRKEKEKTLLIDNIKNIIEKNNEKISELEKENEELKDENKELKEQINKLLEKTKNHTNIFLKNILIDSLKYT</sequence>
<proteinExistence type="predicted"/>
<reference evidence="1" key="1">
    <citation type="submission" date="2021-06" db="EMBL/GenBank/DDBJ databases">
        <authorList>
            <person name="Kallberg Y."/>
            <person name="Tangrot J."/>
            <person name="Rosling A."/>
        </authorList>
    </citation>
    <scope>NUCLEOTIDE SEQUENCE</scope>
    <source>
        <strain evidence="1">MA461A</strain>
    </source>
</reference>
<name>A0ACA9SUZ0_9GLOM</name>
<dbReference type="EMBL" id="CAJVQC010158637">
    <property type="protein sequence ID" value="CAG8847987.1"/>
    <property type="molecule type" value="Genomic_DNA"/>
</dbReference>
<feature type="non-terminal residue" evidence="1">
    <location>
        <position position="76"/>
    </location>
</feature>
<protein>
    <submittedName>
        <fullName evidence="1">10831_t:CDS:1</fullName>
    </submittedName>
</protein>
<organism evidence="1 2">
    <name type="scientific">Racocetra persica</name>
    <dbReference type="NCBI Taxonomy" id="160502"/>
    <lineage>
        <taxon>Eukaryota</taxon>
        <taxon>Fungi</taxon>
        <taxon>Fungi incertae sedis</taxon>
        <taxon>Mucoromycota</taxon>
        <taxon>Glomeromycotina</taxon>
        <taxon>Glomeromycetes</taxon>
        <taxon>Diversisporales</taxon>
        <taxon>Gigasporaceae</taxon>
        <taxon>Racocetra</taxon>
    </lineage>
</organism>
<evidence type="ECO:0000313" key="1">
    <source>
        <dbReference type="EMBL" id="CAG8847987.1"/>
    </source>
</evidence>
<gene>
    <name evidence="1" type="ORF">RPERSI_LOCUS34900</name>
</gene>
<keyword evidence="2" id="KW-1185">Reference proteome</keyword>
<comment type="caution">
    <text evidence="1">The sequence shown here is derived from an EMBL/GenBank/DDBJ whole genome shotgun (WGS) entry which is preliminary data.</text>
</comment>
<dbReference type="Proteomes" id="UP000789920">
    <property type="component" value="Unassembled WGS sequence"/>
</dbReference>
<evidence type="ECO:0000313" key="2">
    <source>
        <dbReference type="Proteomes" id="UP000789920"/>
    </source>
</evidence>
<accession>A0ACA9SUZ0</accession>